<accession>A0A8S4Q338</accession>
<keyword evidence="2" id="KW-1185">Reference proteome</keyword>
<dbReference type="InterPro" id="IPR036465">
    <property type="entry name" value="vWFA_dom_sf"/>
</dbReference>
<dbReference type="SUPFAM" id="SSF53300">
    <property type="entry name" value="vWA-like"/>
    <property type="match status" value="1"/>
</dbReference>
<name>A0A8S4Q338_OWEFU</name>
<dbReference type="OrthoDB" id="6146172at2759"/>
<proteinExistence type="predicted"/>
<feature type="non-terminal residue" evidence="1">
    <location>
        <position position="1"/>
    </location>
</feature>
<sequence>DREIERTAMRMMKMDPKNGTATWLALEEARVSLLTTEGGRSECIKAVVILVTDEVSNPHSMSKETIKQAELLKKSSSYEPGIGAPTVILVELPKEKEKVGLAGLVERTLTEREFAAIPSKPEYRFKPGTFDDLEKSVIPLPRCQDL</sequence>
<reference evidence="1" key="1">
    <citation type="submission" date="2022-03" db="EMBL/GenBank/DDBJ databases">
        <authorList>
            <person name="Martin C."/>
        </authorList>
    </citation>
    <scope>NUCLEOTIDE SEQUENCE</scope>
</reference>
<evidence type="ECO:0000313" key="2">
    <source>
        <dbReference type="Proteomes" id="UP000749559"/>
    </source>
</evidence>
<dbReference type="EMBL" id="CAIIXF020000012">
    <property type="protein sequence ID" value="CAH1800666.1"/>
    <property type="molecule type" value="Genomic_DNA"/>
</dbReference>
<protein>
    <submittedName>
        <fullName evidence="1">Uncharacterized protein</fullName>
    </submittedName>
</protein>
<dbReference type="Proteomes" id="UP000749559">
    <property type="component" value="Unassembled WGS sequence"/>
</dbReference>
<organism evidence="1 2">
    <name type="scientific">Owenia fusiformis</name>
    <name type="common">Polychaete worm</name>
    <dbReference type="NCBI Taxonomy" id="6347"/>
    <lineage>
        <taxon>Eukaryota</taxon>
        <taxon>Metazoa</taxon>
        <taxon>Spiralia</taxon>
        <taxon>Lophotrochozoa</taxon>
        <taxon>Annelida</taxon>
        <taxon>Polychaeta</taxon>
        <taxon>Sedentaria</taxon>
        <taxon>Canalipalpata</taxon>
        <taxon>Sabellida</taxon>
        <taxon>Oweniida</taxon>
        <taxon>Oweniidae</taxon>
        <taxon>Owenia</taxon>
    </lineage>
</organism>
<evidence type="ECO:0000313" key="1">
    <source>
        <dbReference type="EMBL" id="CAH1800666.1"/>
    </source>
</evidence>
<dbReference type="Gene3D" id="3.40.50.410">
    <property type="entry name" value="von Willebrand factor, type A domain"/>
    <property type="match status" value="1"/>
</dbReference>
<gene>
    <name evidence="1" type="ORF">OFUS_LOCUS24526</name>
</gene>
<dbReference type="AlphaFoldDB" id="A0A8S4Q338"/>
<comment type="caution">
    <text evidence="1">The sequence shown here is derived from an EMBL/GenBank/DDBJ whole genome shotgun (WGS) entry which is preliminary data.</text>
</comment>